<evidence type="ECO:0000313" key="1">
    <source>
        <dbReference type="EMBL" id="EHQ24605.1"/>
    </source>
</evidence>
<reference evidence="1" key="1">
    <citation type="submission" date="2011-09" db="EMBL/GenBank/DDBJ databases">
        <title>The permanent draft genome of Mucilaginibacter paludis DSM 18603.</title>
        <authorList>
            <consortium name="US DOE Joint Genome Institute (JGI-PGF)"/>
            <person name="Lucas S."/>
            <person name="Han J."/>
            <person name="Lapidus A."/>
            <person name="Bruce D."/>
            <person name="Goodwin L."/>
            <person name="Pitluck S."/>
            <person name="Peters L."/>
            <person name="Kyrpides N."/>
            <person name="Mavromatis K."/>
            <person name="Ivanova N."/>
            <person name="Mikhailova N."/>
            <person name="Held B."/>
            <person name="Detter J.C."/>
            <person name="Tapia R."/>
            <person name="Han C."/>
            <person name="Land M."/>
            <person name="Hauser L."/>
            <person name="Markowitz V."/>
            <person name="Cheng J.-F."/>
            <person name="Hugenholtz P."/>
            <person name="Woyke T."/>
            <person name="Wu D."/>
            <person name="Tindall B."/>
            <person name="Brambilla E."/>
            <person name="Klenk H.-P."/>
            <person name="Eisen J.A."/>
        </authorList>
    </citation>
    <scope>NUCLEOTIDE SEQUENCE [LARGE SCALE GENOMIC DNA]</scope>
    <source>
        <strain evidence="1">DSM 18603</strain>
    </source>
</reference>
<dbReference type="Proteomes" id="UP000002774">
    <property type="component" value="Chromosome"/>
</dbReference>
<dbReference type="EMBL" id="CM001403">
    <property type="protein sequence ID" value="EHQ24605.1"/>
    <property type="molecule type" value="Genomic_DNA"/>
</dbReference>
<dbReference type="STRING" id="714943.Mucpa_0411"/>
<dbReference type="RefSeq" id="WP_008504150.1">
    <property type="nucleotide sequence ID" value="NZ_CM001403.1"/>
</dbReference>
<evidence type="ECO:0000313" key="2">
    <source>
        <dbReference type="Proteomes" id="UP000002774"/>
    </source>
</evidence>
<accession>H1YHA3</accession>
<sequence>MAANKPQGFGRNIPPLAIHVKIYFDQQDMTEQEADEFLQQYEANNWTYAGGQPIRDWKEEANKWIWEILSAQNWRRIKPSSFNKI</sequence>
<proteinExistence type="predicted"/>
<dbReference type="OrthoDB" id="1442826at2"/>
<protein>
    <submittedName>
        <fullName evidence="1">Uncharacterized protein</fullName>
    </submittedName>
</protein>
<keyword evidence="2" id="KW-1185">Reference proteome</keyword>
<gene>
    <name evidence="1" type="ORF">Mucpa_0411</name>
</gene>
<name>H1YHA3_9SPHI</name>
<dbReference type="AlphaFoldDB" id="H1YHA3"/>
<organism evidence="1 2">
    <name type="scientific">Mucilaginibacter paludis DSM 18603</name>
    <dbReference type="NCBI Taxonomy" id="714943"/>
    <lineage>
        <taxon>Bacteria</taxon>
        <taxon>Pseudomonadati</taxon>
        <taxon>Bacteroidota</taxon>
        <taxon>Sphingobacteriia</taxon>
        <taxon>Sphingobacteriales</taxon>
        <taxon>Sphingobacteriaceae</taxon>
        <taxon>Mucilaginibacter</taxon>
    </lineage>
</organism>
<dbReference type="HOGENOM" id="CLU_2509057_0_0_10"/>
<dbReference type="eggNOG" id="ENOG502ZJ98">
    <property type="taxonomic scope" value="Bacteria"/>
</dbReference>